<organism evidence="2">
    <name type="scientific">marine sediment metagenome</name>
    <dbReference type="NCBI Taxonomy" id="412755"/>
    <lineage>
        <taxon>unclassified sequences</taxon>
        <taxon>metagenomes</taxon>
        <taxon>ecological metagenomes</taxon>
    </lineage>
</organism>
<dbReference type="EMBL" id="LAZR01069722">
    <property type="protein sequence ID" value="KKK47155.1"/>
    <property type="molecule type" value="Genomic_DNA"/>
</dbReference>
<evidence type="ECO:0000313" key="2">
    <source>
        <dbReference type="EMBL" id="KKK47155.1"/>
    </source>
</evidence>
<sequence>MPFDPLAQGLLAVPQQGGAGMMAVPQHPMFDNPAWAQMPTQYLPEVLDPFGSSLPPSVRNAPGFGGAGLASGVMGGGMMGGPGSGGDRARGAIDASFGPGQIGQMPGFGDMGFQAALQAVSPMSFLGPALSAMA</sequence>
<proteinExistence type="predicted"/>
<name>A0A0F8WG44_9ZZZZ</name>
<dbReference type="AlphaFoldDB" id="A0A0F8WG44"/>
<protein>
    <submittedName>
        <fullName evidence="2">Uncharacterized protein</fullName>
    </submittedName>
</protein>
<accession>A0A0F8WG44</accession>
<feature type="region of interest" description="Disordered" evidence="1">
    <location>
        <begin position="78"/>
        <end position="97"/>
    </location>
</feature>
<reference evidence="2" key="1">
    <citation type="journal article" date="2015" name="Nature">
        <title>Complex archaea that bridge the gap between prokaryotes and eukaryotes.</title>
        <authorList>
            <person name="Spang A."/>
            <person name="Saw J.H."/>
            <person name="Jorgensen S.L."/>
            <person name="Zaremba-Niedzwiedzka K."/>
            <person name="Martijn J."/>
            <person name="Lind A.E."/>
            <person name="van Eijk R."/>
            <person name="Schleper C."/>
            <person name="Guy L."/>
            <person name="Ettema T.J."/>
        </authorList>
    </citation>
    <scope>NUCLEOTIDE SEQUENCE</scope>
</reference>
<feature type="non-terminal residue" evidence="2">
    <location>
        <position position="134"/>
    </location>
</feature>
<gene>
    <name evidence="2" type="ORF">LCGC14_3158060</name>
</gene>
<evidence type="ECO:0000256" key="1">
    <source>
        <dbReference type="SAM" id="MobiDB-lite"/>
    </source>
</evidence>
<comment type="caution">
    <text evidence="2">The sequence shown here is derived from an EMBL/GenBank/DDBJ whole genome shotgun (WGS) entry which is preliminary data.</text>
</comment>